<dbReference type="RefSeq" id="WP_169580115.1">
    <property type="nucleotide sequence ID" value="NZ_CP051480.1"/>
</dbReference>
<evidence type="ECO:0000313" key="2">
    <source>
        <dbReference type="Proteomes" id="UP000501728"/>
    </source>
</evidence>
<dbReference type="KEGG" id="mphn:HGG64_01000"/>
<dbReference type="Pfam" id="PF12686">
    <property type="entry name" value="DUF3800"/>
    <property type="match status" value="1"/>
</dbReference>
<dbReference type="Proteomes" id="UP000501728">
    <property type="component" value="Chromosome"/>
</dbReference>
<name>A0A858U2W0_9MOLU</name>
<sequence length="233" mass="27500">MDIFVYSDESGVFDQKHNHYFVFGGLIFLEKKNRDEYSRIYSGAERQIKAKHGYDKNKELKANILSQNEKGRLFKLLNNCYKFGVVIDQLAVNSKIFNDKKSKQRYLDFAYKIAIKKAFEELIKTKIISPNDVKNIHFFVDEHTTATNGKYELRESLEQEFKIGIINYEYNKYFEPIFEKLNSLDLSYVNSSSNLLIRAADIVANRIYSFCQKKLINKLKKNQKLFLFKLPHK</sequence>
<reference evidence="1 2" key="1">
    <citation type="submission" date="2020-04" db="EMBL/GenBank/DDBJ databases">
        <title>Novel Mycoplasma species detected in Phocoena phocoena (harbor porpoise) from the USA.</title>
        <authorList>
            <person name="Volokhov D.V."/>
        </authorList>
    </citation>
    <scope>NUCLEOTIDE SEQUENCE [LARGE SCALE GENOMIC DNA]</scope>
    <source>
        <strain evidence="1 2">C264-NAS</strain>
    </source>
</reference>
<proteinExistence type="predicted"/>
<keyword evidence="2" id="KW-1185">Reference proteome</keyword>
<organism evidence="1 2">
    <name type="scientific">Mycoplasma phocoeninasale</name>
    <dbReference type="NCBI Taxonomy" id="2726117"/>
    <lineage>
        <taxon>Bacteria</taxon>
        <taxon>Bacillati</taxon>
        <taxon>Mycoplasmatota</taxon>
        <taxon>Mollicutes</taxon>
        <taxon>Mycoplasmataceae</taxon>
        <taxon>Mycoplasma</taxon>
    </lineage>
</organism>
<evidence type="ECO:0000313" key="1">
    <source>
        <dbReference type="EMBL" id="QJG66291.1"/>
    </source>
</evidence>
<accession>A0A858U2W0</accession>
<dbReference type="EMBL" id="CP051480">
    <property type="protein sequence ID" value="QJG66291.1"/>
    <property type="molecule type" value="Genomic_DNA"/>
</dbReference>
<gene>
    <name evidence="1" type="ORF">HGG64_01000</name>
</gene>
<dbReference type="InterPro" id="IPR024524">
    <property type="entry name" value="DUF3800"/>
</dbReference>
<protein>
    <submittedName>
        <fullName evidence="1">DUF3800 domain-containing protein</fullName>
    </submittedName>
</protein>
<dbReference type="AlphaFoldDB" id="A0A858U2W0"/>